<evidence type="ECO:0000256" key="1">
    <source>
        <dbReference type="ARBA" id="ARBA00004123"/>
    </source>
</evidence>
<proteinExistence type="inferred from homology"/>
<evidence type="ECO:0000256" key="6">
    <source>
        <dbReference type="ARBA" id="ARBA00023187"/>
    </source>
</evidence>
<reference evidence="11" key="1">
    <citation type="journal article" date="2019" name="G3 (Bethesda)">
        <title>Genome Assemblies of Two Rare Opportunistic Yeast Pathogens: Diutina rugosa (syn. Candida rugosa) and Trichomonascus ciferrii (syn. Candida ciferrii).</title>
        <authorList>
            <person name="Mixao V."/>
            <person name="Saus E."/>
            <person name="Hansen A.P."/>
            <person name="Lass-Florl C."/>
            <person name="Gabaldon T."/>
        </authorList>
    </citation>
    <scope>NUCLEOTIDE SEQUENCE</scope>
    <source>
        <strain evidence="11">CBS 4856</strain>
    </source>
</reference>
<evidence type="ECO:0000313" key="11">
    <source>
        <dbReference type="EMBL" id="KAA8912677.1"/>
    </source>
</evidence>
<evidence type="ECO:0000256" key="9">
    <source>
        <dbReference type="SAM" id="MobiDB-lite"/>
    </source>
</evidence>
<keyword evidence="4" id="KW-0963">Cytoplasm</keyword>
<evidence type="ECO:0000256" key="2">
    <source>
        <dbReference type="ARBA" id="ARBA00004496"/>
    </source>
</evidence>
<keyword evidence="6" id="KW-0508">mRNA splicing</keyword>
<keyword evidence="8" id="KW-0131">Cell cycle</keyword>
<name>A0A642V400_9ASCO</name>
<dbReference type="GO" id="GO:0006397">
    <property type="term" value="P:mRNA processing"/>
    <property type="evidence" value="ECO:0007669"/>
    <property type="project" value="UniProtKB-KW"/>
</dbReference>
<keyword evidence="5" id="KW-0507">mRNA processing</keyword>
<organism evidence="11 12">
    <name type="scientific">Trichomonascus ciferrii</name>
    <dbReference type="NCBI Taxonomy" id="44093"/>
    <lineage>
        <taxon>Eukaryota</taxon>
        <taxon>Fungi</taxon>
        <taxon>Dikarya</taxon>
        <taxon>Ascomycota</taxon>
        <taxon>Saccharomycotina</taxon>
        <taxon>Dipodascomycetes</taxon>
        <taxon>Dipodascales</taxon>
        <taxon>Trichomonascaceae</taxon>
        <taxon>Trichomonascus</taxon>
        <taxon>Trichomonascus ciferrii complex</taxon>
    </lineage>
</organism>
<dbReference type="InterPro" id="IPR051421">
    <property type="entry name" value="RNA_Proc_DNA_Dmg_Regulator"/>
</dbReference>
<dbReference type="OrthoDB" id="547031at2759"/>
<dbReference type="Proteomes" id="UP000761534">
    <property type="component" value="Unassembled WGS sequence"/>
</dbReference>
<dbReference type="InterPro" id="IPR053822">
    <property type="entry name" value="SDE2-like_dom"/>
</dbReference>
<evidence type="ECO:0000256" key="4">
    <source>
        <dbReference type="ARBA" id="ARBA00022490"/>
    </source>
</evidence>
<comment type="similarity">
    <text evidence="3">Belongs to the SDE2 family.</text>
</comment>
<dbReference type="PANTHER" id="PTHR12786:SF1">
    <property type="entry name" value="SPLICING REGULATOR SDE2"/>
    <property type="match status" value="1"/>
</dbReference>
<comment type="subcellular location">
    <subcellularLocation>
        <location evidence="2">Cytoplasm</location>
    </subcellularLocation>
    <subcellularLocation>
        <location evidence="1">Nucleus</location>
    </subcellularLocation>
</comment>
<sequence>MKVFVEGFSGVGPIWLEVENGVGKEALNEHVMTRVPDCVRGCAYLTRQGGRQIEDGTFSDDILNLQLNVRLPGGKGGFGSMLRAQGGKMRRKKGKKNEEQSDSFRNLDGRRLKTVRQAKELAKYLEKQPEMQRKANEKKRGKLQSIIDAAENDKSAKTKFADTEFLEQCEDLVQGVKETVDQSTASSSSSSNKNDNDTASTSSSTSQNTKQPKGFNFFDDEESD</sequence>
<evidence type="ECO:0000256" key="5">
    <source>
        <dbReference type="ARBA" id="ARBA00022664"/>
    </source>
</evidence>
<feature type="compositionally biased region" description="Low complexity" evidence="9">
    <location>
        <begin position="182"/>
        <end position="210"/>
    </location>
</feature>
<feature type="region of interest" description="Disordered" evidence="9">
    <location>
        <begin position="177"/>
        <end position="224"/>
    </location>
</feature>
<dbReference type="GO" id="GO:0005634">
    <property type="term" value="C:nucleus"/>
    <property type="evidence" value="ECO:0007669"/>
    <property type="project" value="UniProtKB-SubCell"/>
</dbReference>
<keyword evidence="12" id="KW-1185">Reference proteome</keyword>
<feature type="domain" description="SDE2-like" evidence="10">
    <location>
        <begin position="73"/>
        <end position="181"/>
    </location>
</feature>
<protein>
    <recommendedName>
        <fullName evidence="10">SDE2-like domain-containing protein</fullName>
    </recommendedName>
</protein>
<dbReference type="AlphaFoldDB" id="A0A642V400"/>
<evidence type="ECO:0000256" key="7">
    <source>
        <dbReference type="ARBA" id="ARBA00023242"/>
    </source>
</evidence>
<dbReference type="EMBL" id="SWFS01000248">
    <property type="protein sequence ID" value="KAA8912677.1"/>
    <property type="molecule type" value="Genomic_DNA"/>
</dbReference>
<accession>A0A642V400</accession>
<evidence type="ECO:0000256" key="3">
    <source>
        <dbReference type="ARBA" id="ARBA00008726"/>
    </source>
</evidence>
<evidence type="ECO:0000256" key="8">
    <source>
        <dbReference type="ARBA" id="ARBA00023306"/>
    </source>
</evidence>
<dbReference type="PANTHER" id="PTHR12786">
    <property type="entry name" value="SPLICING FACTOR SF3A-RELATED"/>
    <property type="match status" value="1"/>
</dbReference>
<dbReference type="GO" id="GO:0005737">
    <property type="term" value="C:cytoplasm"/>
    <property type="evidence" value="ECO:0007669"/>
    <property type="project" value="UniProtKB-SubCell"/>
</dbReference>
<keyword evidence="7" id="KW-0539">Nucleus</keyword>
<comment type="caution">
    <text evidence="11">The sequence shown here is derived from an EMBL/GenBank/DDBJ whole genome shotgun (WGS) entry which is preliminary data.</text>
</comment>
<evidence type="ECO:0000313" key="12">
    <source>
        <dbReference type="Proteomes" id="UP000761534"/>
    </source>
</evidence>
<dbReference type="VEuPathDB" id="FungiDB:TRICI_003395"/>
<evidence type="ECO:0000259" key="10">
    <source>
        <dbReference type="Pfam" id="PF22782"/>
    </source>
</evidence>
<dbReference type="Pfam" id="PF22782">
    <property type="entry name" value="SDE2"/>
    <property type="match status" value="1"/>
</dbReference>
<dbReference type="GO" id="GO:0008380">
    <property type="term" value="P:RNA splicing"/>
    <property type="evidence" value="ECO:0007669"/>
    <property type="project" value="UniProtKB-KW"/>
</dbReference>
<gene>
    <name evidence="11" type="ORF">TRICI_003395</name>
</gene>